<dbReference type="GO" id="GO:0005737">
    <property type="term" value="C:cytoplasm"/>
    <property type="evidence" value="ECO:0007669"/>
    <property type="project" value="TreeGrafter"/>
</dbReference>
<dbReference type="PANTHER" id="PTHR43178">
    <property type="entry name" value="DIHYDROLIPOAMIDE ACETYLTRANSFERASE COMPONENT OF PYRUVATE DEHYDROGENASE COMPLEX"/>
    <property type="match status" value="1"/>
</dbReference>
<keyword evidence="6" id="KW-1185">Reference proteome</keyword>
<dbReference type="Proteomes" id="UP000309952">
    <property type="component" value="Chromosome"/>
</dbReference>
<dbReference type="KEGG" id="bvy:NCTC9239_01604"/>
<dbReference type="AlphaFoldDB" id="A0A4P1K4P8"/>
<name>A0A4P1K4P8_9CAUL</name>
<accession>A0A4P1K4P8</accession>
<dbReference type="EMBL" id="LR588407">
    <property type="protein sequence ID" value="VTO15044.1"/>
    <property type="molecule type" value="Genomic_DNA"/>
</dbReference>
<dbReference type="InterPro" id="IPR001078">
    <property type="entry name" value="2-oxoacid_DH_actylTfrase"/>
</dbReference>
<feature type="domain" description="2-oxoacid dehydrogenase acyltransferase catalytic" evidence="4">
    <location>
        <begin position="2"/>
        <end position="40"/>
    </location>
</feature>
<evidence type="ECO:0000256" key="1">
    <source>
        <dbReference type="ARBA" id="ARBA00001938"/>
    </source>
</evidence>
<gene>
    <name evidence="5" type="ORF">NCTC9239_01604</name>
</gene>
<evidence type="ECO:0000313" key="6">
    <source>
        <dbReference type="Proteomes" id="UP000309952"/>
    </source>
</evidence>
<organism evidence="5 6">
    <name type="scientific">Brevundimonas vancanneytii</name>
    <dbReference type="NCBI Taxonomy" id="1325724"/>
    <lineage>
        <taxon>Bacteria</taxon>
        <taxon>Pseudomonadati</taxon>
        <taxon>Pseudomonadota</taxon>
        <taxon>Alphaproteobacteria</taxon>
        <taxon>Caulobacterales</taxon>
        <taxon>Caulobacteraceae</taxon>
        <taxon>Brevundimonas</taxon>
    </lineage>
</organism>
<evidence type="ECO:0000259" key="4">
    <source>
        <dbReference type="Pfam" id="PF00198"/>
    </source>
</evidence>
<dbReference type="SUPFAM" id="SSF52777">
    <property type="entry name" value="CoA-dependent acyltransferases"/>
    <property type="match status" value="1"/>
</dbReference>
<keyword evidence="2" id="KW-0808">Transferase</keyword>
<dbReference type="Pfam" id="PF00198">
    <property type="entry name" value="2-oxoacid_dh"/>
    <property type="match status" value="1"/>
</dbReference>
<dbReference type="GO" id="GO:0016407">
    <property type="term" value="F:acetyltransferase activity"/>
    <property type="evidence" value="ECO:0007669"/>
    <property type="project" value="TreeGrafter"/>
</dbReference>
<dbReference type="InterPro" id="IPR050743">
    <property type="entry name" value="2-oxoacid_DH_E2_comp"/>
</dbReference>
<comment type="cofactor">
    <cofactor evidence="1">
        <name>(R)-lipoate</name>
        <dbReference type="ChEBI" id="CHEBI:83088"/>
    </cofactor>
</comment>
<dbReference type="Gene3D" id="3.30.559.10">
    <property type="entry name" value="Chloramphenicol acetyltransferase-like domain"/>
    <property type="match status" value="1"/>
</dbReference>
<dbReference type="InterPro" id="IPR023213">
    <property type="entry name" value="CAT-like_dom_sf"/>
</dbReference>
<protein>
    <submittedName>
        <fullName evidence="5">Branched-chain alpha-keto acid dehydrogenase subunit E2</fullName>
    </submittedName>
</protein>
<evidence type="ECO:0000313" key="5">
    <source>
        <dbReference type="EMBL" id="VTO15044.1"/>
    </source>
</evidence>
<sequence length="41" mass="4388">MPATVMTVTLTCDHRVVDGATGARFLQAFKPLIEDPVAMLA</sequence>
<dbReference type="GO" id="GO:0031405">
    <property type="term" value="F:lipoic acid binding"/>
    <property type="evidence" value="ECO:0007669"/>
    <property type="project" value="TreeGrafter"/>
</dbReference>
<proteinExistence type="predicted"/>
<dbReference type="PANTHER" id="PTHR43178:SF5">
    <property type="entry name" value="LIPOAMIDE ACYLTRANSFERASE COMPONENT OF BRANCHED-CHAIN ALPHA-KETO ACID DEHYDROGENASE COMPLEX, MITOCHONDRIAL"/>
    <property type="match status" value="1"/>
</dbReference>
<evidence type="ECO:0000256" key="3">
    <source>
        <dbReference type="ARBA" id="ARBA00023315"/>
    </source>
</evidence>
<keyword evidence="3" id="KW-0012">Acyltransferase</keyword>
<reference evidence="5 6" key="1">
    <citation type="submission" date="2019-04" db="EMBL/GenBank/DDBJ databases">
        <authorList>
            <consortium name="Pathogen Informatics"/>
        </authorList>
    </citation>
    <scope>NUCLEOTIDE SEQUENCE [LARGE SCALE GENOMIC DNA]</scope>
    <source>
        <strain evidence="5 6">NCTC9239</strain>
    </source>
</reference>
<evidence type="ECO:0000256" key="2">
    <source>
        <dbReference type="ARBA" id="ARBA00022679"/>
    </source>
</evidence>